<dbReference type="AlphaFoldDB" id="A0A212KCU4"/>
<organism evidence="2">
    <name type="scientific">uncultured Eubacteriales bacterium</name>
    <dbReference type="NCBI Taxonomy" id="172733"/>
    <lineage>
        <taxon>Bacteria</taxon>
        <taxon>Bacillati</taxon>
        <taxon>Bacillota</taxon>
        <taxon>Clostridia</taxon>
        <taxon>Eubacteriales</taxon>
        <taxon>environmental samples</taxon>
    </lineage>
</organism>
<name>A0A212KCU4_9FIRM</name>
<evidence type="ECO:0000313" key="2">
    <source>
        <dbReference type="EMBL" id="SBW09506.1"/>
    </source>
</evidence>
<evidence type="ECO:0000256" key="1">
    <source>
        <dbReference type="SAM" id="MobiDB-lite"/>
    </source>
</evidence>
<proteinExistence type="predicted"/>
<protein>
    <submittedName>
        <fullName evidence="2">BMC domain protein</fullName>
    </submittedName>
</protein>
<reference evidence="2" key="1">
    <citation type="submission" date="2016-04" db="EMBL/GenBank/DDBJ databases">
        <authorList>
            <person name="Evans L.H."/>
            <person name="Alamgir A."/>
            <person name="Owens N."/>
            <person name="Weber N.D."/>
            <person name="Virtaneva K."/>
            <person name="Barbian K."/>
            <person name="Babar A."/>
            <person name="Rosenke K."/>
        </authorList>
    </citation>
    <scope>NUCLEOTIDE SEQUENCE</scope>
    <source>
        <strain evidence="2">86</strain>
    </source>
</reference>
<sequence length="77" mass="8650">MSEVNADGMLINPHQHILREVQHLTNSLMADEPEHQDEEPQRVRGGWTDRGPAGGDVGGLPHMPAKAFEKDKKKREK</sequence>
<feature type="region of interest" description="Disordered" evidence="1">
    <location>
        <begin position="29"/>
        <end position="77"/>
    </location>
</feature>
<accession>A0A212KCU4</accession>
<dbReference type="EMBL" id="FLUN01000001">
    <property type="protein sequence ID" value="SBW09506.1"/>
    <property type="molecule type" value="Genomic_DNA"/>
</dbReference>
<gene>
    <name evidence="2" type="ORF">KL86CLO1_12672</name>
</gene>